<dbReference type="Gene3D" id="3.50.50.60">
    <property type="entry name" value="FAD/NAD(P)-binding domain"/>
    <property type="match status" value="3"/>
</dbReference>
<evidence type="ECO:0000256" key="1">
    <source>
        <dbReference type="ARBA" id="ARBA00010139"/>
    </source>
</evidence>
<organism evidence="2 3">
    <name type="scientific">Stachybotrys elegans</name>
    <dbReference type="NCBI Taxonomy" id="80388"/>
    <lineage>
        <taxon>Eukaryota</taxon>
        <taxon>Fungi</taxon>
        <taxon>Dikarya</taxon>
        <taxon>Ascomycota</taxon>
        <taxon>Pezizomycotina</taxon>
        <taxon>Sordariomycetes</taxon>
        <taxon>Hypocreomycetidae</taxon>
        <taxon>Hypocreales</taxon>
        <taxon>Stachybotryaceae</taxon>
        <taxon>Stachybotrys</taxon>
    </lineage>
</organism>
<gene>
    <name evidence="2" type="ORF">B0I35DRAFT_448821</name>
</gene>
<dbReference type="OrthoDB" id="74360at2759"/>
<comment type="caution">
    <text evidence="2">The sequence shown here is derived from an EMBL/GenBank/DDBJ whole genome shotgun (WGS) entry which is preliminary data.</text>
</comment>
<dbReference type="InterPro" id="IPR051209">
    <property type="entry name" value="FAD-bind_Monooxygenase_sf"/>
</dbReference>
<evidence type="ECO:0000313" key="2">
    <source>
        <dbReference type="EMBL" id="KAH7325691.1"/>
    </source>
</evidence>
<dbReference type="Proteomes" id="UP000813444">
    <property type="component" value="Unassembled WGS sequence"/>
</dbReference>
<keyword evidence="3" id="KW-1185">Reference proteome</keyword>
<dbReference type="SUPFAM" id="SSF51905">
    <property type="entry name" value="FAD/NAD(P)-binding domain"/>
    <property type="match status" value="2"/>
</dbReference>
<dbReference type="PANTHER" id="PTHR42877:SF6">
    <property type="entry name" value="MONOOXYGENASE, PUTATIVE (AFU_ORTHOLOGUE AFUA_3G15050)-RELATED"/>
    <property type="match status" value="1"/>
</dbReference>
<evidence type="ECO:0000313" key="3">
    <source>
        <dbReference type="Proteomes" id="UP000813444"/>
    </source>
</evidence>
<dbReference type="EMBL" id="JAGPNK010000002">
    <property type="protein sequence ID" value="KAH7325691.1"/>
    <property type="molecule type" value="Genomic_DNA"/>
</dbReference>
<comment type="similarity">
    <text evidence="1">Belongs to the FAD-binding monooxygenase family.</text>
</comment>
<name>A0A8K0SXR3_9HYPO</name>
<accession>A0A8K0SXR3</accession>
<dbReference type="AlphaFoldDB" id="A0A8K0SXR3"/>
<protein>
    <recommendedName>
        <fullName evidence="4">FAD/NAD(P)-binding domain-containing protein</fullName>
    </recommendedName>
</protein>
<dbReference type="InterPro" id="IPR036188">
    <property type="entry name" value="FAD/NAD-bd_sf"/>
</dbReference>
<reference evidence="2" key="1">
    <citation type="journal article" date="2021" name="Nat. Commun.">
        <title>Genetic determinants of endophytism in the Arabidopsis root mycobiome.</title>
        <authorList>
            <person name="Mesny F."/>
            <person name="Miyauchi S."/>
            <person name="Thiergart T."/>
            <person name="Pickel B."/>
            <person name="Atanasova L."/>
            <person name="Karlsson M."/>
            <person name="Huettel B."/>
            <person name="Barry K.W."/>
            <person name="Haridas S."/>
            <person name="Chen C."/>
            <person name="Bauer D."/>
            <person name="Andreopoulos W."/>
            <person name="Pangilinan J."/>
            <person name="LaButti K."/>
            <person name="Riley R."/>
            <person name="Lipzen A."/>
            <person name="Clum A."/>
            <person name="Drula E."/>
            <person name="Henrissat B."/>
            <person name="Kohler A."/>
            <person name="Grigoriev I.V."/>
            <person name="Martin F.M."/>
            <person name="Hacquard S."/>
        </authorList>
    </citation>
    <scope>NUCLEOTIDE SEQUENCE</scope>
    <source>
        <strain evidence="2">MPI-CAGE-CH-0235</strain>
    </source>
</reference>
<dbReference type="PANTHER" id="PTHR42877">
    <property type="entry name" value="L-ORNITHINE N(5)-MONOOXYGENASE-RELATED"/>
    <property type="match status" value="1"/>
</dbReference>
<evidence type="ECO:0008006" key="4">
    <source>
        <dbReference type="Google" id="ProtNLM"/>
    </source>
</evidence>
<proteinExistence type="inferred from homology"/>
<sequence>MGSIIKETSALSSVRLLSLKEATVPRWAARHFPESKPWNPHAPVKIIVVGAGIAGVSNAVLLSHKVPNAEITIYDRLSQIGGTWAANRYPGVRCDVPAHVYQLSFEPSPEWSEYYPKGAEIQAYYERIIEKHGLKDRVKLNHQVLKASWLSEAAQWAVEIQDTTTNDIFVDTANFLINCQGRISQPKYPDIAGLYDIYKGTLLHTARWPSDVDLAGKSIAIIGNGASGQQLVPNVAPIVHHIDHYVRTKTWVTPTFVKDLHQATKDAPGGPEYSEEQRNTFKNDPASLLAHRRELESKFHFPLGGGDKLGSPENAALREKIIETMRERLDGDEEWLQRVLPDYAPGCKRLTPAPGYLETLKSDKIDYVTAGIREVTSEGIIANDGTHRKVDIIILATGFESGFTTRFPIFGKVPGLDLRTKWAADGPIGYPESYLGVMAPGFPNYFFVLQAQGNARGGSVPLQAELAAAYIAKAIRKIQSQSYVSLDPLEEAAQDFNDINGAFFEGSVIGDNCNSWFKQKHVLKESDTAAPRDPINRVVTAWPGTHHHRAEALRDPRWEDFIFERRRGGAQKNRFEYFGNGSTAREGSGDPADLIRYVRTAGEIDLAVLHENWNE</sequence>
<dbReference type="Pfam" id="PF13450">
    <property type="entry name" value="NAD_binding_8"/>
    <property type="match status" value="1"/>
</dbReference>